<evidence type="ECO:0000256" key="1">
    <source>
        <dbReference type="SAM" id="MobiDB-lite"/>
    </source>
</evidence>
<proteinExistence type="predicted"/>
<keyword evidence="3" id="KW-1185">Reference proteome</keyword>
<dbReference type="AlphaFoldDB" id="A0AAD1W4Q0"/>
<feature type="region of interest" description="Disordered" evidence="1">
    <location>
        <begin position="40"/>
        <end position="62"/>
    </location>
</feature>
<protein>
    <submittedName>
        <fullName evidence="2">Uncharacterized protein</fullName>
    </submittedName>
</protein>
<feature type="compositionally biased region" description="Polar residues" evidence="1">
    <location>
        <begin position="48"/>
        <end position="58"/>
    </location>
</feature>
<accession>A0AAD1W4Q0</accession>
<sequence length="111" mass="11815">MADKAEFYAPEGLQAWLRAAIAGLLPKALTTFRGDALLDPLDPAPGTSVAQASDSGDSLRSENMVCARKRPWTGHGAPTDKGKMPAKFVRMTSDFGCHPVDEGYNARLVPG</sequence>
<dbReference type="EMBL" id="OW240915">
    <property type="protein sequence ID" value="CAH2283992.1"/>
    <property type="molecule type" value="Genomic_DNA"/>
</dbReference>
<name>A0AAD1W4Q0_PELCU</name>
<evidence type="ECO:0000313" key="3">
    <source>
        <dbReference type="Proteomes" id="UP001295444"/>
    </source>
</evidence>
<evidence type="ECO:0000313" key="2">
    <source>
        <dbReference type="EMBL" id="CAH2283992.1"/>
    </source>
</evidence>
<reference evidence="2" key="1">
    <citation type="submission" date="2022-03" db="EMBL/GenBank/DDBJ databases">
        <authorList>
            <person name="Alioto T."/>
            <person name="Alioto T."/>
            <person name="Gomez Garrido J."/>
        </authorList>
    </citation>
    <scope>NUCLEOTIDE SEQUENCE</scope>
</reference>
<gene>
    <name evidence="2" type="ORF">PECUL_23A037940</name>
</gene>
<organism evidence="2 3">
    <name type="scientific">Pelobates cultripes</name>
    <name type="common">Western spadefoot toad</name>
    <dbReference type="NCBI Taxonomy" id="61616"/>
    <lineage>
        <taxon>Eukaryota</taxon>
        <taxon>Metazoa</taxon>
        <taxon>Chordata</taxon>
        <taxon>Craniata</taxon>
        <taxon>Vertebrata</taxon>
        <taxon>Euteleostomi</taxon>
        <taxon>Amphibia</taxon>
        <taxon>Batrachia</taxon>
        <taxon>Anura</taxon>
        <taxon>Pelobatoidea</taxon>
        <taxon>Pelobatidae</taxon>
        <taxon>Pelobates</taxon>
    </lineage>
</organism>
<dbReference type="Proteomes" id="UP001295444">
    <property type="component" value="Chromosome 04"/>
</dbReference>